<dbReference type="AlphaFoldDB" id="A0A430AP72"/>
<evidence type="ECO:0000313" key="2">
    <source>
        <dbReference type="EMBL" id="RSU09921.1"/>
    </source>
</evidence>
<proteinExistence type="predicted"/>
<reference evidence="2 3" key="1">
    <citation type="submission" date="2017-05" db="EMBL/GenBank/DDBJ databases">
        <title>Vagococcus spp. assemblies.</title>
        <authorList>
            <person name="Gulvik C.A."/>
        </authorList>
    </citation>
    <scope>NUCLEOTIDE SEQUENCE [LARGE SCALE GENOMIC DNA]</scope>
    <source>
        <strain evidence="2 3">LMG 24798</strain>
    </source>
</reference>
<feature type="compositionally biased region" description="Polar residues" evidence="1">
    <location>
        <begin position="225"/>
        <end position="234"/>
    </location>
</feature>
<dbReference type="OrthoDB" id="2193439at2"/>
<feature type="region of interest" description="Disordered" evidence="1">
    <location>
        <begin position="223"/>
        <end position="254"/>
    </location>
</feature>
<name>A0A430AP72_9ENTE</name>
<gene>
    <name evidence="2" type="ORF">CBF27_11520</name>
</gene>
<keyword evidence="3" id="KW-1185">Reference proteome</keyword>
<feature type="region of interest" description="Disordered" evidence="1">
    <location>
        <begin position="170"/>
        <end position="191"/>
    </location>
</feature>
<protein>
    <submittedName>
        <fullName evidence="2">Uncharacterized protein</fullName>
    </submittedName>
</protein>
<evidence type="ECO:0000256" key="1">
    <source>
        <dbReference type="SAM" id="MobiDB-lite"/>
    </source>
</evidence>
<dbReference type="Proteomes" id="UP000286773">
    <property type="component" value="Unassembled WGS sequence"/>
</dbReference>
<organism evidence="2 3">
    <name type="scientific">Vagococcus acidifermentans</name>
    <dbReference type="NCBI Taxonomy" id="564710"/>
    <lineage>
        <taxon>Bacteria</taxon>
        <taxon>Bacillati</taxon>
        <taxon>Bacillota</taxon>
        <taxon>Bacilli</taxon>
        <taxon>Lactobacillales</taxon>
        <taxon>Enterococcaceae</taxon>
        <taxon>Vagococcus</taxon>
    </lineage>
</organism>
<dbReference type="EMBL" id="NGKC01000015">
    <property type="protein sequence ID" value="RSU09921.1"/>
    <property type="molecule type" value="Genomic_DNA"/>
</dbReference>
<sequence>MITMTDERRFYRFPAFDDETGVKLTKKNKRKLFENDFNDSYKYSTNYTEEIEFDTVEYQDYDGYEHTSQNRPQTAYHAPQSEYANKIYDKQEDSPVIRPGSPLNTRYGAHNDGGTGFHSSHQLPREEAPKRFRPKYIPASMIEDDSLTTYSQEQIISELRKNRANFSLATDTDDESDNPAYFSKSQHNDVPMTRSEFKKQTKDTSSFSVDKMASFIPKSLKGFGNKQSDAQQETAYFKKHSEEAADKRKKQRLDKSLSGIIANETTTHSNNFYFE</sequence>
<accession>A0A430AP72</accession>
<comment type="caution">
    <text evidence="2">The sequence shown here is derived from an EMBL/GenBank/DDBJ whole genome shotgun (WGS) entry which is preliminary data.</text>
</comment>
<evidence type="ECO:0000313" key="3">
    <source>
        <dbReference type="Proteomes" id="UP000286773"/>
    </source>
</evidence>